<gene>
    <name evidence="3" type="ORF">NEDG_00014</name>
</gene>
<evidence type="ECO:0000313" key="3">
    <source>
        <dbReference type="EMBL" id="OAG31539.1"/>
    </source>
</evidence>
<reference evidence="3 4" key="1">
    <citation type="submission" date="2016-02" db="EMBL/GenBank/DDBJ databases">
        <title>Discovery of a natural microsporidian pathogen with a broad tissue tropism in Caenorhabditis elegans.</title>
        <authorList>
            <person name="Luallen R.J."/>
            <person name="Reinke A.W."/>
            <person name="Tong L."/>
            <person name="Botts M.R."/>
            <person name="Felix M.-A."/>
            <person name="Troemel E.R."/>
        </authorList>
    </citation>
    <scope>NUCLEOTIDE SEQUENCE [LARGE SCALE GENOMIC DNA]</scope>
    <source>
        <strain evidence="3 4">JUm2807</strain>
    </source>
</reference>
<dbReference type="EMBL" id="LTDL01000014">
    <property type="protein sequence ID" value="OAG31539.1"/>
    <property type="molecule type" value="Genomic_DNA"/>
</dbReference>
<keyword evidence="4" id="KW-1185">Reference proteome</keyword>
<dbReference type="AlphaFoldDB" id="A0A177EKM5"/>
<dbReference type="GO" id="GO:0005840">
    <property type="term" value="C:ribosome"/>
    <property type="evidence" value="ECO:0007669"/>
    <property type="project" value="UniProtKB-KW"/>
</dbReference>
<protein>
    <submittedName>
        <fullName evidence="3">Large subunit ribosomal protein L24e</fullName>
    </submittedName>
</protein>
<dbReference type="OrthoDB" id="1727108at2759"/>
<keyword evidence="3" id="KW-0687">Ribonucleoprotein</keyword>
<dbReference type="Pfam" id="PF01246">
    <property type="entry name" value="Ribosomal_L24e"/>
    <property type="match status" value="1"/>
</dbReference>
<dbReference type="VEuPathDB" id="MicrosporidiaDB:NEDG_00014"/>
<evidence type="ECO:0000256" key="1">
    <source>
        <dbReference type="ARBA" id="ARBA00005647"/>
    </source>
</evidence>
<dbReference type="Gene3D" id="2.30.170.20">
    <property type="entry name" value="Ribosomal protein L24e"/>
    <property type="match status" value="1"/>
</dbReference>
<dbReference type="InterPro" id="IPR038630">
    <property type="entry name" value="L24e/L24_sf"/>
</dbReference>
<dbReference type="GeneID" id="93646364"/>
<evidence type="ECO:0000313" key="4">
    <source>
        <dbReference type="Proteomes" id="UP000185944"/>
    </source>
</evidence>
<keyword evidence="3" id="KW-0689">Ribosomal protein</keyword>
<name>A0A177EKM5_9MICR</name>
<proteinExistence type="inferred from homology"/>
<comment type="similarity">
    <text evidence="1">Belongs to the eukaryotic ribosomal protein eL24 family.</text>
</comment>
<dbReference type="Proteomes" id="UP000185944">
    <property type="component" value="Unassembled WGS sequence"/>
</dbReference>
<feature type="domain" description="Large ribosomal subunit protein eL24-related N-terminal" evidence="2">
    <location>
        <begin position="1"/>
        <end position="63"/>
    </location>
</feature>
<comment type="caution">
    <text evidence="3">The sequence shown here is derived from an EMBL/GenBank/DDBJ whole genome shotgun (WGS) entry which is preliminary data.</text>
</comment>
<dbReference type="InterPro" id="IPR000988">
    <property type="entry name" value="Ribosomal_eL24-rel_N"/>
</dbReference>
<sequence length="120" mass="13535">MKFGECCFSGHSIYRGKGRQVVLPNGASFLLGTRKSRSYFMRGMNPKRLSWTLASRIIHKKAVAYKTSKVQAPKVIKPVRSFVGLSLDDLKNKISTEKVESTPSVRFSKRDKIKSIAKKN</sequence>
<organism evidence="3 4">
    <name type="scientific">Nematocida displodere</name>
    <dbReference type="NCBI Taxonomy" id="1805483"/>
    <lineage>
        <taxon>Eukaryota</taxon>
        <taxon>Fungi</taxon>
        <taxon>Fungi incertae sedis</taxon>
        <taxon>Microsporidia</taxon>
        <taxon>Nematocida</taxon>
    </lineage>
</organism>
<dbReference type="STRING" id="1805483.A0A177EKM5"/>
<dbReference type="SUPFAM" id="SSF57716">
    <property type="entry name" value="Glucocorticoid receptor-like (DNA-binding domain)"/>
    <property type="match status" value="1"/>
</dbReference>
<dbReference type="RefSeq" id="XP_067545140.1">
    <property type="nucleotide sequence ID" value="XM_067687432.1"/>
</dbReference>
<evidence type="ECO:0000259" key="2">
    <source>
        <dbReference type="Pfam" id="PF01246"/>
    </source>
</evidence>
<accession>A0A177EKM5</accession>